<dbReference type="AlphaFoldDB" id="B9T1M5"/>
<keyword evidence="5" id="KW-1185">Reference proteome</keyword>
<proteinExistence type="inferred from homology"/>
<dbReference type="EMBL" id="EQ974349">
    <property type="protein sequence ID" value="EEF30243.1"/>
    <property type="molecule type" value="Genomic_DNA"/>
</dbReference>
<reference evidence="5" key="1">
    <citation type="journal article" date="2010" name="Nat. Biotechnol.">
        <title>Draft genome sequence of the oilseed species Ricinus communis.</title>
        <authorList>
            <person name="Chan A.P."/>
            <person name="Crabtree J."/>
            <person name="Zhao Q."/>
            <person name="Lorenzi H."/>
            <person name="Orvis J."/>
            <person name="Puiu D."/>
            <person name="Melake-Berhan A."/>
            <person name="Jones K.M."/>
            <person name="Redman J."/>
            <person name="Chen G."/>
            <person name="Cahoon E.B."/>
            <person name="Gedil M."/>
            <person name="Stanke M."/>
            <person name="Haas B.J."/>
            <person name="Wortman J.R."/>
            <person name="Fraser-Liggett C.M."/>
            <person name="Ravel J."/>
            <person name="Rabinowicz P.D."/>
        </authorList>
    </citation>
    <scope>NUCLEOTIDE SEQUENCE [LARGE SCALE GENOMIC DNA]</scope>
    <source>
        <strain evidence="5">cv. Hale</strain>
    </source>
</reference>
<dbReference type="PANTHER" id="PTHR13322:SF2">
    <property type="entry name" value="INTEGRATOR COMPLEX SUBUNIT 7"/>
    <property type="match status" value="1"/>
</dbReference>
<gene>
    <name evidence="4" type="ORF">RCOM_0122800</name>
</gene>
<dbReference type="GO" id="GO:0034472">
    <property type="term" value="P:snRNA 3'-end processing"/>
    <property type="evidence" value="ECO:0000318"/>
    <property type="project" value="GO_Central"/>
</dbReference>
<sequence>MERISAACAMEWSIELEKSLRSKRPGQAVKAIQQFGARLQQWSREPKPTMAVYHIFGLVMGEDRVFANTIFLRLADVFRLGDRDTRLSIVSVFLSEFRNHVKGKKGRRYEGILSKDRIHNHMELLKRVKIVYDTGDVESRAMALVLFGCWADFAKDSAHIRYLILSSLVSSEILEVKASLFAASCFCELAADFAYVVLEMLPNIMLSPDTSLTIRLAGVRVIAKMGSSYSTANSAYKIGLKLLSGSSEEDFLVAVLVSLSKLANRSTFLLSEQVNLLWSFLSSGRTLRLQATALRCLHFMYVKGVCQSPVNSHVIKILLRIIDDIELPSTMQYEALQISHKILLYGILDLPCDNMLEFTQLLNIIEKAANLPITPKSLLAVRILVDLSTKLRGGIKTGSDGDCFLSLPKQIISSIMNWIISLVLPLFDVCQNNSKAFQEFQVLLNLLLCLVGEDPDLGVFVLHKFRSFIENLMDTLDSRMATRQAGASVDELVDFRGQNGIGFRLLLVYNVHRFFASCIENLNEIGTITTEILDEVQFLVERVQSCKLFDHYTHLIYSILLHSHIIWGCVLNKNEESCSIGGNLGKSLCNHLVAHEIFSLELAEKMIIQKDNWHAYKAGTFAAYQGAWVTTAFIFEQLLGKAQSNTCSCWLKGLSQLAQSEVKIQLFLLPNLRSSLVDWLQLKESRITNFADNIDEIARDAAGNINQPDYVKVLVEAYHGLCLSGEILKSTAMLGKSCFQRWFLALRAKVLRTVVDTLEILGTISLIKEYSSNNGQVEKTVTIECLNSLRQITQISFQLKSLTEEIDIIVMSFIGMDSRSSKIISALALSCSLLAFITGFVLFISNLPDHEILTCGLECSRNYLQGELIQNLVGQLWFIDQGTCSKLFLLSEFRGRTKDCFHLRPRNQIVHSGGNIREIRSLCEYAVSGILGLQNETKRVPNEEILSHTARCGSQLVLKTIMKWINIPFRIPKYFFKLRPCIGSELFAFSADTRNPTELTLLPGFHLSLNLCLQLRNMPSDLIVRMTKLYCVLCSSASFQEPKSCEETRGEMHLDYQPWEISSMIAMNRKLLRYVTEREKKIDNGKSGRDYDSDNDEGKVYGFVCFEVNDRGQGFSNCLLDVSNFPVGSYRIKWHSCLIDNQGSYWSLLPLNGEPVFTVQGSPVEG</sequence>
<evidence type="ECO:0000313" key="4">
    <source>
        <dbReference type="EMBL" id="EEF30243.1"/>
    </source>
</evidence>
<dbReference type="SUPFAM" id="SSF48371">
    <property type="entry name" value="ARM repeat"/>
    <property type="match status" value="1"/>
</dbReference>
<dbReference type="InterPro" id="IPR056516">
    <property type="entry name" value="INTS7_N"/>
</dbReference>
<evidence type="ECO:0000256" key="1">
    <source>
        <dbReference type="ARBA" id="ARBA00008565"/>
    </source>
</evidence>
<comment type="similarity">
    <text evidence="1">Belongs to the Integrator subunit 7 family.</text>
</comment>
<dbReference type="PANTHER" id="PTHR13322">
    <property type="entry name" value="C1ORF73 PROTEIN"/>
    <property type="match status" value="1"/>
</dbReference>
<dbReference type="Pfam" id="PF22966">
    <property type="entry name" value="INTS7_C_plants"/>
    <property type="match status" value="1"/>
</dbReference>
<evidence type="ECO:0000313" key="5">
    <source>
        <dbReference type="Proteomes" id="UP000008311"/>
    </source>
</evidence>
<dbReference type="STRING" id="3988.B9T1M5"/>
<accession>B9T1M5</accession>
<protein>
    <recommendedName>
        <fullName evidence="6">ARM repeat superfamily protein</fullName>
    </recommendedName>
</protein>
<dbReference type="KEGG" id="rcu:8271814"/>
<dbReference type="Proteomes" id="UP000008311">
    <property type="component" value="Unassembled WGS sequence"/>
</dbReference>
<evidence type="ECO:0000259" key="2">
    <source>
        <dbReference type="Pfam" id="PF22966"/>
    </source>
</evidence>
<evidence type="ECO:0008006" key="6">
    <source>
        <dbReference type="Google" id="ProtNLM"/>
    </source>
</evidence>
<dbReference type="InterPro" id="IPR055195">
    <property type="entry name" value="INTS7_C_plant"/>
</dbReference>
<dbReference type="InterPro" id="IPR033060">
    <property type="entry name" value="INTS7"/>
</dbReference>
<evidence type="ECO:0000259" key="3">
    <source>
        <dbReference type="Pfam" id="PF24436"/>
    </source>
</evidence>
<feature type="domain" description="Integrator complex subunit 7 N-terminal" evidence="3">
    <location>
        <begin position="15"/>
        <end position="471"/>
    </location>
</feature>
<dbReference type="GO" id="GO:0032039">
    <property type="term" value="C:integrator complex"/>
    <property type="evidence" value="ECO:0000318"/>
    <property type="project" value="GO_Central"/>
</dbReference>
<dbReference type="InterPro" id="IPR016024">
    <property type="entry name" value="ARM-type_fold"/>
</dbReference>
<dbReference type="InParanoid" id="B9T1M5"/>
<dbReference type="FunCoup" id="B9T1M5">
    <property type="interactions" value="1911"/>
</dbReference>
<feature type="domain" description="Integrator complex subunit 7-like C-terminal" evidence="2">
    <location>
        <begin position="983"/>
        <end position="1160"/>
    </location>
</feature>
<dbReference type="OrthoDB" id="1921953at2759"/>
<dbReference type="eggNOG" id="KOG1988">
    <property type="taxonomic scope" value="Eukaryota"/>
</dbReference>
<organism evidence="4 5">
    <name type="scientific">Ricinus communis</name>
    <name type="common">Castor bean</name>
    <dbReference type="NCBI Taxonomy" id="3988"/>
    <lineage>
        <taxon>Eukaryota</taxon>
        <taxon>Viridiplantae</taxon>
        <taxon>Streptophyta</taxon>
        <taxon>Embryophyta</taxon>
        <taxon>Tracheophyta</taxon>
        <taxon>Spermatophyta</taxon>
        <taxon>Magnoliopsida</taxon>
        <taxon>eudicotyledons</taxon>
        <taxon>Gunneridae</taxon>
        <taxon>Pentapetalae</taxon>
        <taxon>rosids</taxon>
        <taxon>fabids</taxon>
        <taxon>Malpighiales</taxon>
        <taxon>Euphorbiaceae</taxon>
        <taxon>Acalyphoideae</taxon>
        <taxon>Acalypheae</taxon>
        <taxon>Ricinus</taxon>
    </lineage>
</organism>
<name>B9T1M5_RICCO</name>
<dbReference type="Pfam" id="PF24436">
    <property type="entry name" value="INTS7_N"/>
    <property type="match status" value="1"/>
</dbReference>